<name>A0ABT1E712_9FIRM</name>
<dbReference type="SMART" id="SM00635">
    <property type="entry name" value="BID_2"/>
    <property type="match status" value="1"/>
</dbReference>
<dbReference type="InterPro" id="IPR011050">
    <property type="entry name" value="Pectin_lyase_fold/virulence"/>
</dbReference>
<dbReference type="Pfam" id="PF02368">
    <property type="entry name" value="Big_2"/>
    <property type="match status" value="1"/>
</dbReference>
<sequence>MKIKQMNIAGVLILSLLISFFSPGLTKEVKAEERIQVSTFAELNQAVADEGENREIVLTANLTADLEDRIICTGNVTINGNGYTIDGQGAYGVFNVVGGKLTLRNLSINHAKYMLWGMYNGKGSAVLVEEGGSLRMENCTVVNTSSSWGSVYVDSDCYGEIVHCTFAGNFATGYIANTICVDGASMAQEIYFDYESSVVDGGYNLISSINTNSTGFLNETTVIEGGYYGEIDWITDSLDFNPAVGYLPLIEMENSPAMNKIPADNINLLPFDVIGTMRPQAGLGDIGAHEVIAQITEPESVKIVGNAFRTMKRNGSMNIEVQITPEYLSDAKVSFISSNPSVVSVDETGHAAGNKIGTAVITVNTENEKSHSITIRVTP</sequence>
<keyword evidence="3" id="KW-1185">Reference proteome</keyword>
<evidence type="ECO:0000259" key="1">
    <source>
        <dbReference type="SMART" id="SM00635"/>
    </source>
</evidence>
<dbReference type="RefSeq" id="WP_262065179.1">
    <property type="nucleotide sequence ID" value="NZ_JAMXOD010000003.1"/>
</dbReference>
<feature type="domain" description="BIG2" evidence="1">
    <location>
        <begin position="297"/>
        <end position="375"/>
    </location>
</feature>
<dbReference type="SUPFAM" id="SSF51126">
    <property type="entry name" value="Pectin lyase-like"/>
    <property type="match status" value="1"/>
</dbReference>
<reference evidence="2 3" key="1">
    <citation type="journal article" date="2022" name="Genome Biol. Evol.">
        <title>Host diet, physiology and behaviors set the stage for Lachnospiraceae cladogenesis.</title>
        <authorList>
            <person name="Vera-Ponce De Leon A."/>
            <person name="Schneider M."/>
            <person name="Jahnes B.C."/>
            <person name="Sadowski V."/>
            <person name="Camuy-Velez L.A."/>
            <person name="Duan J."/>
            <person name="Sabree Z.L."/>
        </authorList>
    </citation>
    <scope>NUCLEOTIDE SEQUENCE [LARGE SCALE GENOMIC DNA]</scope>
    <source>
        <strain evidence="2 3">PAL113</strain>
    </source>
</reference>
<dbReference type="InterPro" id="IPR003343">
    <property type="entry name" value="Big_2"/>
</dbReference>
<evidence type="ECO:0000313" key="3">
    <source>
        <dbReference type="Proteomes" id="UP001523566"/>
    </source>
</evidence>
<dbReference type="Proteomes" id="UP001523566">
    <property type="component" value="Unassembled WGS sequence"/>
</dbReference>
<dbReference type="SUPFAM" id="SSF49373">
    <property type="entry name" value="Invasin/intimin cell-adhesion fragments"/>
    <property type="match status" value="1"/>
</dbReference>
<protein>
    <submittedName>
        <fullName evidence="2">Ig-like domain-containing protein</fullName>
    </submittedName>
</protein>
<dbReference type="InterPro" id="IPR046776">
    <property type="entry name" value="Pectate_lyase_5"/>
</dbReference>
<dbReference type="Gene3D" id="2.60.40.1080">
    <property type="match status" value="1"/>
</dbReference>
<organism evidence="2 3">
    <name type="scientific">Aequitasia blattaphilus</name>
    <dbReference type="NCBI Taxonomy" id="2949332"/>
    <lineage>
        <taxon>Bacteria</taxon>
        <taxon>Bacillati</taxon>
        <taxon>Bacillota</taxon>
        <taxon>Clostridia</taxon>
        <taxon>Lachnospirales</taxon>
        <taxon>Lachnospiraceae</taxon>
        <taxon>Aequitasia</taxon>
    </lineage>
</organism>
<dbReference type="Pfam" id="PF20585">
    <property type="entry name" value="Pectate_lyase_5"/>
    <property type="match status" value="1"/>
</dbReference>
<proteinExistence type="predicted"/>
<accession>A0ABT1E712</accession>
<evidence type="ECO:0000313" key="2">
    <source>
        <dbReference type="EMBL" id="MCP1101394.1"/>
    </source>
</evidence>
<dbReference type="InterPro" id="IPR008964">
    <property type="entry name" value="Invasin/intimin_cell_adhesion"/>
</dbReference>
<comment type="caution">
    <text evidence="2">The sequence shown here is derived from an EMBL/GenBank/DDBJ whole genome shotgun (WGS) entry which is preliminary data.</text>
</comment>
<dbReference type="EMBL" id="JAMZFW010000003">
    <property type="protein sequence ID" value="MCP1101394.1"/>
    <property type="molecule type" value="Genomic_DNA"/>
</dbReference>
<gene>
    <name evidence="2" type="ORF">NK125_03075</name>
</gene>